<dbReference type="CTD" id="9950216"/>
<gene>
    <name evidence="2" type="ORF">LOAG_12749</name>
</gene>
<dbReference type="EMBL" id="JH712545">
    <property type="protein sequence ID" value="EFO15759.1"/>
    <property type="molecule type" value="Genomic_DNA"/>
</dbReference>
<dbReference type="SMART" id="SM00355">
    <property type="entry name" value="ZnF_C2H2"/>
    <property type="match status" value="2"/>
</dbReference>
<accession>E1GHU8</accession>
<dbReference type="PROSITE" id="PS00028">
    <property type="entry name" value="ZINC_FINGER_C2H2_1"/>
    <property type="match status" value="1"/>
</dbReference>
<sequence>MSNRKIRYKHKYDNSCFSDVKKYKCPHIICNATIRGKTRYLEHVQKHNESSRYHCKQLGSGEEFHNHSSEFSSHKEVHQPKFKCEKCGFSSKYKNSLDRHKKQSCKASREFRKFSKIFIISMKLI</sequence>
<proteinExistence type="predicted"/>
<dbReference type="InterPro" id="IPR013087">
    <property type="entry name" value="Znf_C2H2_type"/>
</dbReference>
<dbReference type="AlphaFoldDB" id="E1GHU8"/>
<dbReference type="GeneID" id="9950216"/>
<dbReference type="RefSeq" id="XP_003148309.1">
    <property type="nucleotide sequence ID" value="XM_003148261.1"/>
</dbReference>
<dbReference type="OrthoDB" id="3561125at2759"/>
<dbReference type="InParanoid" id="E1GHU8"/>
<name>E1GHU8_LOALO</name>
<dbReference type="Gene3D" id="3.30.160.60">
    <property type="entry name" value="Classic Zinc Finger"/>
    <property type="match status" value="1"/>
</dbReference>
<feature type="domain" description="C2H2-type" evidence="1">
    <location>
        <begin position="25"/>
        <end position="47"/>
    </location>
</feature>
<protein>
    <recommendedName>
        <fullName evidence="1">C2H2-type domain-containing protein</fullName>
    </recommendedName>
</protein>
<dbReference type="KEGG" id="loa:LOAG_12749"/>
<evidence type="ECO:0000313" key="2">
    <source>
        <dbReference type="EMBL" id="EFO15759.1"/>
    </source>
</evidence>
<reference evidence="2" key="1">
    <citation type="submission" date="2012-04" db="EMBL/GenBank/DDBJ databases">
        <title>The Genome Sequence of Loa loa.</title>
        <authorList>
            <consortium name="The Broad Institute Genome Sequencing Platform"/>
            <consortium name="Broad Institute Genome Sequencing Center for Infectious Disease"/>
            <person name="Nutman T.B."/>
            <person name="Fink D.L."/>
            <person name="Russ C."/>
            <person name="Young S."/>
            <person name="Zeng Q."/>
            <person name="Gargeya S."/>
            <person name="Alvarado L."/>
            <person name="Berlin A."/>
            <person name="Chapman S.B."/>
            <person name="Chen Z."/>
            <person name="Freedman E."/>
            <person name="Gellesch M."/>
            <person name="Goldberg J."/>
            <person name="Griggs A."/>
            <person name="Gujja S."/>
            <person name="Heilman E.R."/>
            <person name="Heiman D."/>
            <person name="Howarth C."/>
            <person name="Mehta T."/>
            <person name="Neiman D."/>
            <person name="Pearson M."/>
            <person name="Roberts A."/>
            <person name="Saif S."/>
            <person name="Shea T."/>
            <person name="Shenoy N."/>
            <person name="Sisk P."/>
            <person name="Stolte C."/>
            <person name="Sykes S."/>
            <person name="White J."/>
            <person name="Yandava C."/>
            <person name="Haas B."/>
            <person name="Henn M.R."/>
            <person name="Nusbaum C."/>
            <person name="Birren B."/>
        </authorList>
    </citation>
    <scope>NUCLEOTIDE SEQUENCE [LARGE SCALE GENOMIC DNA]</scope>
</reference>
<evidence type="ECO:0000259" key="1">
    <source>
        <dbReference type="PROSITE" id="PS00028"/>
    </source>
</evidence>
<organism evidence="2">
    <name type="scientific">Loa loa</name>
    <name type="common">Eye worm</name>
    <name type="synonym">Filaria loa</name>
    <dbReference type="NCBI Taxonomy" id="7209"/>
    <lineage>
        <taxon>Eukaryota</taxon>
        <taxon>Metazoa</taxon>
        <taxon>Ecdysozoa</taxon>
        <taxon>Nematoda</taxon>
        <taxon>Chromadorea</taxon>
        <taxon>Rhabditida</taxon>
        <taxon>Spirurina</taxon>
        <taxon>Spiruromorpha</taxon>
        <taxon>Filarioidea</taxon>
        <taxon>Onchocercidae</taxon>
        <taxon>Loa</taxon>
    </lineage>
</organism>